<gene>
    <name evidence="2" type="ORF">ACFODZ_03460</name>
</gene>
<feature type="region of interest" description="Disordered" evidence="1">
    <location>
        <begin position="1"/>
        <end position="39"/>
    </location>
</feature>
<evidence type="ECO:0000313" key="2">
    <source>
        <dbReference type="EMBL" id="MFC3193295.1"/>
    </source>
</evidence>
<keyword evidence="3" id="KW-1185">Reference proteome</keyword>
<accession>A0ABV7J550</accession>
<sequence length="81" mass="9324">MPKKPIRNQVARAPIMRKGGVHEKSNKAKRQQDKQSFKQKLRARDYGPFLCSTEPLDNDFCELVVVDVCYDKQLSLPAQHP</sequence>
<evidence type="ECO:0000313" key="3">
    <source>
        <dbReference type="Proteomes" id="UP001595533"/>
    </source>
</evidence>
<feature type="compositionally biased region" description="Basic and acidic residues" evidence="1">
    <location>
        <begin position="20"/>
        <end position="36"/>
    </location>
</feature>
<reference evidence="3" key="1">
    <citation type="journal article" date="2019" name="Int. J. Syst. Evol. Microbiol.">
        <title>The Global Catalogue of Microorganisms (GCM) 10K type strain sequencing project: providing services to taxonomists for standard genome sequencing and annotation.</title>
        <authorList>
            <consortium name="The Broad Institute Genomics Platform"/>
            <consortium name="The Broad Institute Genome Sequencing Center for Infectious Disease"/>
            <person name="Wu L."/>
            <person name="Ma J."/>
        </authorList>
    </citation>
    <scope>NUCLEOTIDE SEQUENCE [LARGE SCALE GENOMIC DNA]</scope>
    <source>
        <strain evidence="3">KCTC 42953</strain>
    </source>
</reference>
<dbReference type="RefSeq" id="WP_077409972.1">
    <property type="nucleotide sequence ID" value="NZ_JBHRTS010000002.1"/>
</dbReference>
<dbReference type="Proteomes" id="UP001595533">
    <property type="component" value="Unassembled WGS sequence"/>
</dbReference>
<proteinExistence type="predicted"/>
<name>A0ABV7J550_9GAMM</name>
<organism evidence="2 3">
    <name type="scientific">Marinicella sediminis</name>
    <dbReference type="NCBI Taxonomy" id="1792834"/>
    <lineage>
        <taxon>Bacteria</taxon>
        <taxon>Pseudomonadati</taxon>
        <taxon>Pseudomonadota</taxon>
        <taxon>Gammaproteobacteria</taxon>
        <taxon>Lysobacterales</taxon>
        <taxon>Marinicellaceae</taxon>
        <taxon>Marinicella</taxon>
    </lineage>
</organism>
<protein>
    <submittedName>
        <fullName evidence="2">Uncharacterized protein</fullName>
    </submittedName>
</protein>
<comment type="caution">
    <text evidence="2">The sequence shown here is derived from an EMBL/GenBank/DDBJ whole genome shotgun (WGS) entry which is preliminary data.</text>
</comment>
<dbReference type="EMBL" id="JBHRTS010000002">
    <property type="protein sequence ID" value="MFC3193295.1"/>
    <property type="molecule type" value="Genomic_DNA"/>
</dbReference>
<evidence type="ECO:0000256" key="1">
    <source>
        <dbReference type="SAM" id="MobiDB-lite"/>
    </source>
</evidence>